<dbReference type="InterPro" id="IPR004014">
    <property type="entry name" value="ATPase_P-typ_cation-transptr_N"/>
</dbReference>
<feature type="transmembrane region" description="Helical" evidence="11">
    <location>
        <begin position="705"/>
        <end position="724"/>
    </location>
</feature>
<organism evidence="13 14">
    <name type="scientific">Legionella pneumophila subsp. pascullei</name>
    <dbReference type="NCBI Taxonomy" id="91890"/>
    <lineage>
        <taxon>Bacteria</taxon>
        <taxon>Pseudomonadati</taxon>
        <taxon>Pseudomonadota</taxon>
        <taxon>Gammaproteobacteria</taxon>
        <taxon>Legionellales</taxon>
        <taxon>Legionellaceae</taxon>
        <taxon>Legionella</taxon>
    </lineage>
</organism>
<dbReference type="NCBIfam" id="TIGR01494">
    <property type="entry name" value="ATPase_P-type"/>
    <property type="match status" value="2"/>
</dbReference>
<dbReference type="GO" id="GO:0005886">
    <property type="term" value="C:plasma membrane"/>
    <property type="evidence" value="ECO:0007669"/>
    <property type="project" value="UniProtKB-SubCell"/>
</dbReference>
<dbReference type="GO" id="GO:0016887">
    <property type="term" value="F:ATP hydrolysis activity"/>
    <property type="evidence" value="ECO:0007669"/>
    <property type="project" value="InterPro"/>
</dbReference>
<feature type="transmembrane region" description="Helical" evidence="11">
    <location>
        <begin position="278"/>
        <end position="304"/>
    </location>
</feature>
<dbReference type="InterPro" id="IPR023214">
    <property type="entry name" value="HAD_sf"/>
</dbReference>
<comment type="subcellular location">
    <subcellularLocation>
        <location evidence="1">Cell membrane</location>
        <topology evidence="1">Multi-pass membrane protein</topology>
    </subcellularLocation>
</comment>
<dbReference type="PANTHER" id="PTHR43294">
    <property type="entry name" value="SODIUM/POTASSIUM-TRANSPORTING ATPASE SUBUNIT ALPHA"/>
    <property type="match status" value="1"/>
</dbReference>
<dbReference type="SMART" id="SM00831">
    <property type="entry name" value="Cation_ATPase_N"/>
    <property type="match status" value="1"/>
</dbReference>
<dbReference type="SUPFAM" id="SSF81660">
    <property type="entry name" value="Metal cation-transporting ATPase, ATP-binding domain N"/>
    <property type="match status" value="1"/>
</dbReference>
<feature type="transmembrane region" description="Helical" evidence="11">
    <location>
        <begin position="730"/>
        <end position="749"/>
    </location>
</feature>
<accession>A0AAX2IXG0</accession>
<dbReference type="GO" id="GO:0005524">
    <property type="term" value="F:ATP binding"/>
    <property type="evidence" value="ECO:0007669"/>
    <property type="project" value="UniProtKB-KW"/>
</dbReference>
<comment type="similarity">
    <text evidence="2">Belongs to the cation transport ATPase (P-type) (TC 3.A.3) family. Type IIA subfamily.</text>
</comment>
<dbReference type="Gene3D" id="1.20.1110.10">
    <property type="entry name" value="Calcium-transporting ATPase, transmembrane domain"/>
    <property type="match status" value="1"/>
</dbReference>
<evidence type="ECO:0000256" key="7">
    <source>
        <dbReference type="ARBA" id="ARBA00022840"/>
    </source>
</evidence>
<dbReference type="SFLD" id="SFLDG00002">
    <property type="entry name" value="C1.7:_P-type_atpase_like"/>
    <property type="match status" value="1"/>
</dbReference>
<evidence type="ECO:0000256" key="1">
    <source>
        <dbReference type="ARBA" id="ARBA00004651"/>
    </source>
</evidence>
<evidence type="ECO:0000256" key="10">
    <source>
        <dbReference type="ARBA" id="ARBA00023136"/>
    </source>
</evidence>
<feature type="transmembrane region" description="Helical" evidence="11">
    <location>
        <begin position="84"/>
        <end position="104"/>
    </location>
</feature>
<dbReference type="PROSITE" id="PS00154">
    <property type="entry name" value="ATPASE_E1_E2"/>
    <property type="match status" value="1"/>
</dbReference>
<dbReference type="EMBL" id="LS483412">
    <property type="protein sequence ID" value="SQG91211.1"/>
    <property type="molecule type" value="Genomic_DNA"/>
</dbReference>
<dbReference type="InterPro" id="IPR023298">
    <property type="entry name" value="ATPase_P-typ_TM_dom_sf"/>
</dbReference>
<keyword evidence="3" id="KW-1003">Cell membrane</keyword>
<feature type="transmembrane region" description="Helical" evidence="11">
    <location>
        <begin position="869"/>
        <end position="888"/>
    </location>
</feature>
<keyword evidence="5" id="KW-0479">Metal-binding</keyword>
<dbReference type="GO" id="GO:1990573">
    <property type="term" value="P:potassium ion import across plasma membrane"/>
    <property type="evidence" value="ECO:0007669"/>
    <property type="project" value="TreeGrafter"/>
</dbReference>
<dbReference type="PRINTS" id="PR00120">
    <property type="entry name" value="HATPASE"/>
</dbReference>
<dbReference type="Proteomes" id="UP000249566">
    <property type="component" value="Chromosome 1"/>
</dbReference>
<dbReference type="Gene3D" id="3.40.50.1000">
    <property type="entry name" value="HAD superfamily/HAD-like"/>
    <property type="match status" value="1"/>
</dbReference>
<dbReference type="GO" id="GO:0030007">
    <property type="term" value="P:intracellular potassium ion homeostasis"/>
    <property type="evidence" value="ECO:0007669"/>
    <property type="project" value="TreeGrafter"/>
</dbReference>
<dbReference type="SUPFAM" id="SSF81665">
    <property type="entry name" value="Calcium ATPase, transmembrane domain M"/>
    <property type="match status" value="1"/>
</dbReference>
<dbReference type="InterPro" id="IPR044492">
    <property type="entry name" value="P_typ_ATPase_HD_dom"/>
</dbReference>
<dbReference type="GO" id="GO:0046872">
    <property type="term" value="F:metal ion binding"/>
    <property type="evidence" value="ECO:0007669"/>
    <property type="project" value="UniProtKB-KW"/>
</dbReference>
<dbReference type="GO" id="GO:0036376">
    <property type="term" value="P:sodium ion export across plasma membrane"/>
    <property type="evidence" value="ECO:0007669"/>
    <property type="project" value="TreeGrafter"/>
</dbReference>
<dbReference type="InterPro" id="IPR050510">
    <property type="entry name" value="Cation_transp_ATPase_P-type"/>
</dbReference>
<dbReference type="FunFam" id="2.70.150.10:FF:000016">
    <property type="entry name" value="Calcium-transporting P-type ATPase putative"/>
    <property type="match status" value="1"/>
</dbReference>
<dbReference type="Pfam" id="PF13246">
    <property type="entry name" value="Cation_ATPase"/>
    <property type="match status" value="1"/>
</dbReference>
<dbReference type="InterPro" id="IPR001757">
    <property type="entry name" value="P_typ_ATPase"/>
</dbReference>
<keyword evidence="8" id="KW-1278">Translocase</keyword>
<dbReference type="GO" id="GO:1902600">
    <property type="term" value="P:proton transmembrane transport"/>
    <property type="evidence" value="ECO:0007669"/>
    <property type="project" value="TreeGrafter"/>
</dbReference>
<feature type="transmembrane region" description="Helical" evidence="11">
    <location>
        <begin position="56"/>
        <end position="78"/>
    </location>
</feature>
<reference evidence="13 14" key="1">
    <citation type="submission" date="2018-06" db="EMBL/GenBank/DDBJ databases">
        <authorList>
            <consortium name="Pathogen Informatics"/>
            <person name="Doyle S."/>
        </authorList>
    </citation>
    <scope>NUCLEOTIDE SEQUENCE [LARGE SCALE GENOMIC DNA]</scope>
    <source>
        <strain evidence="13 14">NCTC12272</strain>
    </source>
</reference>
<dbReference type="InterPro" id="IPR008250">
    <property type="entry name" value="ATPase_P-typ_transduc_dom_A_sf"/>
</dbReference>
<dbReference type="GO" id="GO:0006883">
    <property type="term" value="P:intracellular sodium ion homeostasis"/>
    <property type="evidence" value="ECO:0007669"/>
    <property type="project" value="TreeGrafter"/>
</dbReference>
<dbReference type="SUPFAM" id="SSF81653">
    <property type="entry name" value="Calcium ATPase, transduction domain A"/>
    <property type="match status" value="1"/>
</dbReference>
<protein>
    <submittedName>
        <fullName evidence="13">Cation transport ATPase</fullName>
        <ecNumber evidence="13">3.6.1.-</ecNumber>
        <ecNumber evidence="13">3.6.3.-</ecNumber>
    </submittedName>
</protein>
<feature type="transmembrane region" description="Helical" evidence="11">
    <location>
        <begin position="805"/>
        <end position="825"/>
    </location>
</feature>
<evidence type="ECO:0000256" key="11">
    <source>
        <dbReference type="SAM" id="Phobius"/>
    </source>
</evidence>
<keyword evidence="13" id="KW-0378">Hydrolase</keyword>
<feature type="transmembrane region" description="Helical" evidence="11">
    <location>
        <begin position="241"/>
        <end position="266"/>
    </location>
</feature>
<dbReference type="GO" id="GO:0005391">
    <property type="term" value="F:P-type sodium:potassium-exchanging transporter activity"/>
    <property type="evidence" value="ECO:0007669"/>
    <property type="project" value="TreeGrafter"/>
</dbReference>
<gene>
    <name evidence="13" type="primary">mgtA_2</name>
    <name evidence="13" type="ORF">NCTC12272_02424</name>
</gene>
<dbReference type="EC" id="3.6.1.-" evidence="13"/>
<evidence type="ECO:0000256" key="2">
    <source>
        <dbReference type="ARBA" id="ARBA00005675"/>
    </source>
</evidence>
<dbReference type="InterPro" id="IPR036412">
    <property type="entry name" value="HAD-like_sf"/>
</dbReference>
<dbReference type="FunFam" id="3.40.50.1000:FF:000083">
    <property type="entry name" value="Sodium/potassium-transporting ATPase subunit alpha"/>
    <property type="match status" value="1"/>
</dbReference>
<evidence type="ECO:0000256" key="5">
    <source>
        <dbReference type="ARBA" id="ARBA00022723"/>
    </source>
</evidence>
<keyword evidence="9 11" id="KW-1133">Transmembrane helix</keyword>
<dbReference type="SFLD" id="SFLDS00003">
    <property type="entry name" value="Haloacid_Dehalogenase"/>
    <property type="match status" value="1"/>
</dbReference>
<dbReference type="PANTHER" id="PTHR43294:SF21">
    <property type="entry name" value="CATION TRANSPORTING ATPASE"/>
    <property type="match status" value="1"/>
</dbReference>
<dbReference type="PRINTS" id="PR00119">
    <property type="entry name" value="CATATPASE"/>
</dbReference>
<dbReference type="CDD" id="cd02080">
    <property type="entry name" value="P-type_ATPase_cation"/>
    <property type="match status" value="1"/>
</dbReference>
<dbReference type="SUPFAM" id="SSF56784">
    <property type="entry name" value="HAD-like"/>
    <property type="match status" value="1"/>
</dbReference>
<evidence type="ECO:0000256" key="9">
    <source>
        <dbReference type="ARBA" id="ARBA00022989"/>
    </source>
</evidence>
<keyword evidence="7" id="KW-0067">ATP-binding</keyword>
<dbReference type="Pfam" id="PF00689">
    <property type="entry name" value="Cation_ATPase_C"/>
    <property type="match status" value="1"/>
</dbReference>
<dbReference type="RefSeq" id="WP_027222492.1">
    <property type="nucleotide sequence ID" value="NZ_CAAAIJ010000002.1"/>
</dbReference>
<evidence type="ECO:0000256" key="8">
    <source>
        <dbReference type="ARBA" id="ARBA00022967"/>
    </source>
</evidence>
<sequence>MEEQQHISAPSWHEQSVEKTLVALNTTERGISEQESKKRLEYYGFNRLPELKRKSIFLRFLLQFHNILIYVLIGAAVVTSLLQHWVDTAVIIAVVIINALMGFIQEGKAEKALDAIRKMLSPAAIVLRNGERSRIASEELVPGDIIFLEAGDKVPADIRLIKSHGLKVQEAILTGESIPVEKQIHPVPNNMVLSDRTCMAFSGTLVTNGQGKGIVVATGASTQIGHISGLLSKVESLTTPLVLQIGLFAKWLTLFILLIAALLLVYGYFIQHHPFAELFMVVVSLSVAAIPEGLPAVLSITLAIGVQTMAQRHTIVRRLPAIETLGSVSVICTDKTGTLTLNEMTVSSVLTSNHLFILDGIGYEPQGTITLNEQLIDNNEYPLLKKLARAAILCNNATLHNQEGNWTVEGDPMEGALLAFAGKTGLAMREENALWVRTDVIPFDARHRFMATLNHDHLKHAMIFVKGAPEQILKMCQNQQINQGEVQPLNDPYWKRQMEQVAARGQRLLAFAVKKTKPEHTVLEFANIKDGLTLLGMVGLIDPPRPEAIEAVAQCHTAGIRVKMITGDHASTALAIGRQIGLKNLDKVLTGIDLDKMNDAILKNAVLETDIFARTSPEHKLRLVMALQSHGMTVAMTGDGVNDAPALKRADAGIAMGKKGSEVAKEAAEFVLVDDNFASIVAAVREGRTVYDNLKKVISWTLPTNAGQTMTVILALLLGLSLPVTPIQILWINLITAVTLGIALAFEPTEEGTMHRPPRPRNEPLLTSSLVWHIILVSILFIWGIFGLYFYALDRGYSIELARTIALNTLVVLEIFHLFYIRNIYTTSLTWKAVQGTKVVWIAIIVVTVAQFAITYFPPLQTIFVTESVPFWDGVLIVLTGATFFAVIEIEKQLRLRLSVISPPSARENTHYSDKLL</sequence>
<dbReference type="Pfam" id="PF00122">
    <property type="entry name" value="E1-E2_ATPase"/>
    <property type="match status" value="1"/>
</dbReference>
<proteinExistence type="inferred from homology"/>
<evidence type="ECO:0000256" key="3">
    <source>
        <dbReference type="ARBA" id="ARBA00022475"/>
    </source>
</evidence>
<dbReference type="InterPro" id="IPR018303">
    <property type="entry name" value="ATPase_P-typ_P_site"/>
</dbReference>
<evidence type="ECO:0000313" key="13">
    <source>
        <dbReference type="EMBL" id="SQG91211.1"/>
    </source>
</evidence>
<dbReference type="InterPro" id="IPR006068">
    <property type="entry name" value="ATPase_P-typ_cation-transptr_C"/>
</dbReference>
<dbReference type="EC" id="3.6.3.-" evidence="13"/>
<evidence type="ECO:0000259" key="12">
    <source>
        <dbReference type="SMART" id="SM00831"/>
    </source>
</evidence>
<feature type="transmembrane region" description="Helical" evidence="11">
    <location>
        <begin position="770"/>
        <end position="793"/>
    </location>
</feature>
<dbReference type="InterPro" id="IPR023299">
    <property type="entry name" value="ATPase_P-typ_cyto_dom_N"/>
</dbReference>
<evidence type="ECO:0000313" key="14">
    <source>
        <dbReference type="Proteomes" id="UP000249566"/>
    </source>
</evidence>
<dbReference type="AlphaFoldDB" id="A0AAX2IXG0"/>
<keyword evidence="4 11" id="KW-0812">Transmembrane</keyword>
<evidence type="ECO:0000256" key="6">
    <source>
        <dbReference type="ARBA" id="ARBA00022741"/>
    </source>
</evidence>
<dbReference type="Gene3D" id="3.40.1110.10">
    <property type="entry name" value="Calcium-transporting ATPase, cytoplasmic domain N"/>
    <property type="match status" value="1"/>
</dbReference>
<dbReference type="Gene3D" id="2.70.150.10">
    <property type="entry name" value="Calcium-transporting ATPase, cytoplasmic transduction domain A"/>
    <property type="match status" value="1"/>
</dbReference>
<keyword evidence="6" id="KW-0547">Nucleotide-binding</keyword>
<dbReference type="InterPro" id="IPR059000">
    <property type="entry name" value="ATPase_P-type_domA"/>
</dbReference>
<feature type="transmembrane region" description="Helical" evidence="11">
    <location>
        <begin position="837"/>
        <end position="857"/>
    </location>
</feature>
<dbReference type="Pfam" id="PF00690">
    <property type="entry name" value="Cation_ATPase_N"/>
    <property type="match status" value="1"/>
</dbReference>
<evidence type="ECO:0000256" key="4">
    <source>
        <dbReference type="ARBA" id="ARBA00022692"/>
    </source>
</evidence>
<name>A0AAX2IXG0_LEGPN</name>
<keyword evidence="10 11" id="KW-0472">Membrane</keyword>
<feature type="domain" description="Cation-transporting P-type ATPase N-terminal" evidence="12">
    <location>
        <begin position="11"/>
        <end position="84"/>
    </location>
</feature>
<dbReference type="SFLD" id="SFLDF00027">
    <property type="entry name" value="p-type_atpase"/>
    <property type="match status" value="1"/>
</dbReference>